<dbReference type="Proteomes" id="UP000008207">
    <property type="component" value="Chromosome"/>
</dbReference>
<keyword evidence="1" id="KW-0812">Transmembrane</keyword>
<evidence type="ECO:0000313" key="2">
    <source>
        <dbReference type="EMBL" id="ACL56775.1"/>
    </source>
</evidence>
<dbReference type="KEGG" id="mno:Mnod_1785"/>
<keyword evidence="3" id="KW-1185">Reference proteome</keyword>
<dbReference type="AlphaFoldDB" id="B8IR73"/>
<dbReference type="eggNOG" id="ENOG5034A48">
    <property type="taxonomic scope" value="Bacteria"/>
</dbReference>
<dbReference type="HOGENOM" id="CLU_1119149_0_0_5"/>
<name>B8IR73_METNO</name>
<dbReference type="RefSeq" id="WP_015928467.1">
    <property type="nucleotide sequence ID" value="NC_011894.1"/>
</dbReference>
<dbReference type="InterPro" id="IPR012902">
    <property type="entry name" value="N_methyl_site"/>
</dbReference>
<keyword evidence="1" id="KW-1133">Transmembrane helix</keyword>
<evidence type="ECO:0008006" key="4">
    <source>
        <dbReference type="Google" id="ProtNLM"/>
    </source>
</evidence>
<accession>B8IR73</accession>
<dbReference type="EMBL" id="CP001349">
    <property type="protein sequence ID" value="ACL56775.1"/>
    <property type="molecule type" value="Genomic_DNA"/>
</dbReference>
<keyword evidence="1" id="KW-0472">Membrane</keyword>
<sequence length="248" mass="26471">MRRERDAIAGFSLVEVLATLAVGAAILAALASFVSLLTRQADRVAVGAQMREVVGQNLGMLAQAVARAERLRWAGTPPRFVFAGTSETLLFALDRRDAAGIRTQVIEIRSVAGAEGGAFEWREGSFDPGLTDVAQVSFGAARSLPIGDATLRFAYVTPGTPRTPEILTDDWPASDALPDAVRLALIDRRSGEIRSTLRVPLLVGAEPGCLSPRKALCSRFDERKAPASDEEASSIAAIVGSLPYQVRR</sequence>
<reference evidence="2 3" key="1">
    <citation type="submission" date="2009-01" db="EMBL/GenBank/DDBJ databases">
        <title>Complete sequence of chromosome of Methylobacterium nodulans ORS 2060.</title>
        <authorList>
            <consortium name="US DOE Joint Genome Institute"/>
            <person name="Lucas S."/>
            <person name="Copeland A."/>
            <person name="Lapidus A."/>
            <person name="Glavina del Rio T."/>
            <person name="Dalin E."/>
            <person name="Tice H."/>
            <person name="Bruce D."/>
            <person name="Goodwin L."/>
            <person name="Pitluck S."/>
            <person name="Sims D."/>
            <person name="Brettin T."/>
            <person name="Detter J.C."/>
            <person name="Han C."/>
            <person name="Larimer F."/>
            <person name="Land M."/>
            <person name="Hauser L."/>
            <person name="Kyrpides N."/>
            <person name="Ivanova N."/>
            <person name="Marx C.J."/>
            <person name="Richardson P."/>
        </authorList>
    </citation>
    <scope>NUCLEOTIDE SEQUENCE [LARGE SCALE GENOMIC DNA]</scope>
    <source>
        <strain evidence="3">LMG 21967 / CNCM I-2342 / ORS 2060</strain>
    </source>
</reference>
<evidence type="ECO:0000313" key="3">
    <source>
        <dbReference type="Proteomes" id="UP000008207"/>
    </source>
</evidence>
<dbReference type="PROSITE" id="PS00409">
    <property type="entry name" value="PROKAR_NTER_METHYL"/>
    <property type="match status" value="1"/>
</dbReference>
<organism evidence="2 3">
    <name type="scientific">Methylobacterium nodulans (strain LMG 21967 / CNCM I-2342 / ORS 2060)</name>
    <dbReference type="NCBI Taxonomy" id="460265"/>
    <lineage>
        <taxon>Bacteria</taxon>
        <taxon>Pseudomonadati</taxon>
        <taxon>Pseudomonadota</taxon>
        <taxon>Alphaproteobacteria</taxon>
        <taxon>Hyphomicrobiales</taxon>
        <taxon>Methylobacteriaceae</taxon>
        <taxon>Methylobacterium</taxon>
    </lineage>
</organism>
<dbReference type="STRING" id="460265.Mnod_1785"/>
<protein>
    <recommendedName>
        <fullName evidence="4">General secretion pathway protein J</fullName>
    </recommendedName>
</protein>
<gene>
    <name evidence="2" type="ordered locus">Mnod_1785</name>
</gene>
<feature type="transmembrane region" description="Helical" evidence="1">
    <location>
        <begin position="12"/>
        <end position="37"/>
    </location>
</feature>
<evidence type="ECO:0000256" key="1">
    <source>
        <dbReference type="SAM" id="Phobius"/>
    </source>
</evidence>
<proteinExistence type="predicted"/>
<dbReference type="OrthoDB" id="8358264at2"/>